<feature type="transmembrane region" description="Helical" evidence="1">
    <location>
        <begin position="117"/>
        <end position="138"/>
    </location>
</feature>
<proteinExistence type="predicted"/>
<gene>
    <name evidence="3" type="primary">LOC106173738</name>
</gene>
<feature type="transmembrane region" description="Helical" evidence="1">
    <location>
        <begin position="36"/>
        <end position="56"/>
    </location>
</feature>
<dbReference type="RefSeq" id="XP_013410422.1">
    <property type="nucleotide sequence ID" value="XM_013554968.2"/>
</dbReference>
<keyword evidence="1" id="KW-0812">Transmembrane</keyword>
<dbReference type="KEGG" id="lak:106173738"/>
<organism evidence="2 3">
    <name type="scientific">Lingula anatina</name>
    <name type="common">Brachiopod</name>
    <name type="synonym">Lingula unguis</name>
    <dbReference type="NCBI Taxonomy" id="7574"/>
    <lineage>
        <taxon>Eukaryota</taxon>
        <taxon>Metazoa</taxon>
        <taxon>Spiralia</taxon>
        <taxon>Lophotrochozoa</taxon>
        <taxon>Brachiopoda</taxon>
        <taxon>Linguliformea</taxon>
        <taxon>Lingulata</taxon>
        <taxon>Lingulida</taxon>
        <taxon>Linguloidea</taxon>
        <taxon>Lingulidae</taxon>
        <taxon>Lingula</taxon>
    </lineage>
</organism>
<feature type="transmembrane region" description="Helical" evidence="1">
    <location>
        <begin position="76"/>
        <end position="96"/>
    </location>
</feature>
<dbReference type="InParanoid" id="A0A1S3JJ60"/>
<dbReference type="GeneID" id="106173738"/>
<evidence type="ECO:0000313" key="3">
    <source>
        <dbReference type="RefSeq" id="XP_013410422.1"/>
    </source>
</evidence>
<dbReference type="AlphaFoldDB" id="A0A1S3JJ60"/>
<evidence type="ECO:0000313" key="2">
    <source>
        <dbReference type="Proteomes" id="UP000085678"/>
    </source>
</evidence>
<keyword evidence="1" id="KW-1133">Transmembrane helix</keyword>
<protein>
    <submittedName>
        <fullName evidence="3">Uncharacterized protein LOC106173738</fullName>
    </submittedName>
</protein>
<reference evidence="3" key="1">
    <citation type="submission" date="2025-08" db="UniProtKB">
        <authorList>
            <consortium name="RefSeq"/>
        </authorList>
    </citation>
    <scope>IDENTIFICATION</scope>
    <source>
        <tissue evidence="3">Gonads</tissue>
    </source>
</reference>
<sequence length="192" mass="21285">MEPPQTKVQPISSTFQIDEQQQDESTKRLVVALKRLFFLAMFQVLAGCIHIVVASVEYVFLSLSDIRGLRIFPFSSWAPFWTGGMTISAGFIGMYASRQTPLITNICMKRWVFNHQIQSNISMGMSLMCLGYAISGIFRCGNEIGCTTAAQAAIIAASVAAGLQAVVNVTNFIVFYCYRLTYGISNNCCRPY</sequence>
<evidence type="ECO:0000256" key="1">
    <source>
        <dbReference type="SAM" id="Phobius"/>
    </source>
</evidence>
<accession>A0A1S3JJ60</accession>
<dbReference type="Proteomes" id="UP000085678">
    <property type="component" value="Unplaced"/>
</dbReference>
<keyword evidence="2" id="KW-1185">Reference proteome</keyword>
<keyword evidence="1" id="KW-0472">Membrane</keyword>
<name>A0A1S3JJ60_LINAN</name>
<feature type="transmembrane region" description="Helical" evidence="1">
    <location>
        <begin position="150"/>
        <end position="178"/>
    </location>
</feature>